<evidence type="ECO:0000256" key="1">
    <source>
        <dbReference type="ARBA" id="ARBA00002486"/>
    </source>
</evidence>
<organism evidence="4 5">
    <name type="scientific">Tepidanaerobacter acetatoxydans (strain DSM 21804 / JCM 16047 / Re1)</name>
    <dbReference type="NCBI Taxonomy" id="1209989"/>
    <lineage>
        <taxon>Bacteria</taxon>
        <taxon>Bacillati</taxon>
        <taxon>Bacillota</taxon>
        <taxon>Clostridia</taxon>
        <taxon>Thermosediminibacterales</taxon>
        <taxon>Tepidanaerobacteraceae</taxon>
        <taxon>Tepidanaerobacter</taxon>
    </lineage>
</organism>
<dbReference type="SUPFAM" id="SSF46785">
    <property type="entry name" value="Winged helix' DNA-binding domain"/>
    <property type="match status" value="1"/>
</dbReference>
<dbReference type="PANTHER" id="PTHR18964:SF149">
    <property type="entry name" value="BIFUNCTIONAL UDP-N-ACETYLGLUCOSAMINE 2-EPIMERASE_N-ACETYLMANNOSAMINE KINASE"/>
    <property type="match status" value="1"/>
</dbReference>
<dbReference type="Proteomes" id="UP000010802">
    <property type="component" value="Chromosome"/>
</dbReference>
<comment type="function">
    <text evidence="1">Transcriptional repressor of xylose-utilizing enzymes.</text>
</comment>
<dbReference type="HOGENOM" id="CLU_036604_13_1_9"/>
<dbReference type="AlphaFoldDB" id="F4LWQ0"/>
<evidence type="ECO:0000313" key="4">
    <source>
        <dbReference type="EMBL" id="CCP26548.1"/>
    </source>
</evidence>
<keyword evidence="5" id="KW-1185">Reference proteome</keyword>
<keyword evidence="4" id="KW-0808">Transferase</keyword>
<dbReference type="KEGG" id="tae:TepiRe1_1757"/>
<dbReference type="InterPro" id="IPR043129">
    <property type="entry name" value="ATPase_NBD"/>
</dbReference>
<keyword evidence="3" id="KW-0119">Carbohydrate metabolism</keyword>
<accession>F4LWQ0</accession>
<name>F4LWQ0_TEPAE</name>
<dbReference type="InterPro" id="IPR036390">
    <property type="entry name" value="WH_DNA-bd_sf"/>
</dbReference>
<dbReference type="RefSeq" id="WP_013778694.1">
    <property type="nucleotide sequence ID" value="NC_015519.1"/>
</dbReference>
<dbReference type="Gene3D" id="3.30.420.40">
    <property type="match status" value="2"/>
</dbReference>
<dbReference type="GO" id="GO:0042732">
    <property type="term" value="P:D-xylose metabolic process"/>
    <property type="evidence" value="ECO:0007669"/>
    <property type="project" value="UniProtKB-KW"/>
</dbReference>
<dbReference type="Gene3D" id="1.10.10.10">
    <property type="entry name" value="Winged helix-like DNA-binding domain superfamily/Winged helix DNA-binding domain"/>
    <property type="match status" value="1"/>
</dbReference>
<sequence length="410" mass="45156">MVNVYDKLMNMKDQSKLLLGLIQKNGPVTRNQIMDATGMKLTTLKRFMQPLLDEGFIIEVGIDKSTGGRPPTLYDVNPKGSYVIGIDISRTYTETVITNLKMGIIDLHRFEPPHDPTDTVNQISLYVKDALSRLGIAKSLVLGAGIGTVGPLDRKKGVILNPANFPSNSWINVPIRDMFKEKLSLPIVIDNGANAAVLAEHLFGIGKGIDNISYFHCGVGIRTGAISSGNIVRAINEYEDAFGHMVVDIKGEPCYCKNRGCIETMCSIPSITKKFKKLLEQRYSSSDDESKSLDRIDYLYICNAAEQGDKLAEEVILNAATIFGIGLANYINLINPQLVILSGPLVKNSSLFYDTCVAIALQRKYIKNHKISFSREGYFKEHAISIGAAALLVEEILSMPKYISGINMEV</sequence>
<dbReference type="OrthoDB" id="9796533at2"/>
<comment type="similarity">
    <text evidence="2">Belongs to the ROK (NagC/XylR) family.</text>
</comment>
<keyword evidence="3" id="KW-0859">Xylose metabolism</keyword>
<dbReference type="KEGG" id="tep:TepRe1_1634"/>
<dbReference type="InterPro" id="IPR036388">
    <property type="entry name" value="WH-like_DNA-bd_sf"/>
</dbReference>
<proteinExistence type="inferred from homology"/>
<protein>
    <submittedName>
        <fullName evidence="4">Glucokinase</fullName>
        <ecNumber evidence="4">2.7.1.2</ecNumber>
    </submittedName>
</protein>
<dbReference type="PANTHER" id="PTHR18964">
    <property type="entry name" value="ROK (REPRESSOR, ORF, KINASE) FAMILY"/>
    <property type="match status" value="1"/>
</dbReference>
<dbReference type="Pfam" id="PF13412">
    <property type="entry name" value="HTH_24"/>
    <property type="match status" value="1"/>
</dbReference>
<dbReference type="GO" id="GO:0004340">
    <property type="term" value="F:glucokinase activity"/>
    <property type="evidence" value="ECO:0007669"/>
    <property type="project" value="UniProtKB-EC"/>
</dbReference>
<evidence type="ECO:0000256" key="3">
    <source>
        <dbReference type="ARBA" id="ARBA00022629"/>
    </source>
</evidence>
<reference evidence="5" key="1">
    <citation type="journal article" date="2013" name="Genome Announc.">
        <title>First genome sequence of a syntrophic acetate-oxidizing bacterium, Tepidanaerobacter acetatoxydans strain Re1.</title>
        <authorList>
            <person name="Manzoor S."/>
            <person name="Bongcam-Rudloff E."/>
            <person name="Schnurer A."/>
            <person name="Muller B."/>
        </authorList>
    </citation>
    <scope>NUCLEOTIDE SEQUENCE [LARGE SCALE GENOMIC DNA]</scope>
    <source>
        <strain evidence="5">Re1</strain>
    </source>
</reference>
<evidence type="ECO:0000256" key="2">
    <source>
        <dbReference type="ARBA" id="ARBA00006479"/>
    </source>
</evidence>
<dbReference type="eggNOG" id="COG3355">
    <property type="taxonomic scope" value="Bacteria"/>
</dbReference>
<accession>L0S3V4</accession>
<dbReference type="eggNOG" id="COG1940">
    <property type="taxonomic scope" value="Bacteria"/>
</dbReference>
<dbReference type="PATRIC" id="fig|1209989.3.peg.2022"/>
<evidence type="ECO:0000313" key="5">
    <source>
        <dbReference type="Proteomes" id="UP000010802"/>
    </source>
</evidence>
<keyword evidence="4" id="KW-0418">Kinase</keyword>
<dbReference type="SUPFAM" id="SSF53067">
    <property type="entry name" value="Actin-like ATPase domain"/>
    <property type="match status" value="1"/>
</dbReference>
<dbReference type="EMBL" id="HF563609">
    <property type="protein sequence ID" value="CCP26548.1"/>
    <property type="molecule type" value="Genomic_DNA"/>
</dbReference>
<gene>
    <name evidence="4" type="ordered locus">TEPIRE1_1757</name>
</gene>
<dbReference type="Pfam" id="PF00480">
    <property type="entry name" value="ROK"/>
    <property type="match status" value="1"/>
</dbReference>
<dbReference type="STRING" id="1209989.TepRe1_1634"/>
<dbReference type="EC" id="2.7.1.2" evidence="4"/>
<dbReference type="InterPro" id="IPR000600">
    <property type="entry name" value="ROK"/>
</dbReference>